<organism evidence="2">
    <name type="scientific">viral metagenome</name>
    <dbReference type="NCBI Taxonomy" id="1070528"/>
    <lineage>
        <taxon>unclassified sequences</taxon>
        <taxon>metagenomes</taxon>
        <taxon>organismal metagenomes</taxon>
    </lineage>
</organism>
<evidence type="ECO:0000313" key="2">
    <source>
        <dbReference type="EMBL" id="QJA85534.1"/>
    </source>
</evidence>
<dbReference type="AlphaFoldDB" id="A0A6M3KVS2"/>
<name>A0A6M3KVS2_9ZZZZ</name>
<proteinExistence type="predicted"/>
<sequence length="118" mass="13263">MRTDDEIREDWPFVPGPTCHPGIEPLQSKGQRLILEVLLDIRRAVCPEPALGNWNDFGYQCPGCGKNEKYHGAGPGTIAVDDSGINFCTECDEALVDHSRKKKPYVKPEIKSEPRRRT</sequence>
<feature type="compositionally biased region" description="Basic and acidic residues" evidence="1">
    <location>
        <begin position="106"/>
        <end position="118"/>
    </location>
</feature>
<evidence type="ECO:0000256" key="1">
    <source>
        <dbReference type="SAM" id="MobiDB-lite"/>
    </source>
</evidence>
<gene>
    <name evidence="2" type="ORF">MM415B02208_0014</name>
</gene>
<accession>A0A6M3KVS2</accession>
<feature type="compositionally biased region" description="Basic and acidic residues" evidence="1">
    <location>
        <begin position="1"/>
        <end position="11"/>
    </location>
</feature>
<protein>
    <submittedName>
        <fullName evidence="2">Uncharacterized protein</fullName>
    </submittedName>
</protein>
<feature type="region of interest" description="Disordered" evidence="1">
    <location>
        <begin position="99"/>
        <end position="118"/>
    </location>
</feature>
<feature type="region of interest" description="Disordered" evidence="1">
    <location>
        <begin position="1"/>
        <end position="22"/>
    </location>
</feature>
<dbReference type="EMBL" id="MT142580">
    <property type="protein sequence ID" value="QJA85534.1"/>
    <property type="molecule type" value="Genomic_DNA"/>
</dbReference>
<reference evidence="2" key="1">
    <citation type="submission" date="2020-03" db="EMBL/GenBank/DDBJ databases">
        <title>The deep terrestrial virosphere.</title>
        <authorList>
            <person name="Holmfeldt K."/>
            <person name="Nilsson E."/>
            <person name="Simone D."/>
            <person name="Lopez-Fernandez M."/>
            <person name="Wu X."/>
            <person name="de Brujin I."/>
            <person name="Lundin D."/>
            <person name="Andersson A."/>
            <person name="Bertilsson S."/>
            <person name="Dopson M."/>
        </authorList>
    </citation>
    <scope>NUCLEOTIDE SEQUENCE</scope>
    <source>
        <strain evidence="2">MM415B02208</strain>
    </source>
</reference>